<feature type="domain" description="Major facilitator superfamily (MFS) profile" evidence="8">
    <location>
        <begin position="19"/>
        <end position="428"/>
    </location>
</feature>
<dbReference type="InterPro" id="IPR036259">
    <property type="entry name" value="MFS_trans_sf"/>
</dbReference>
<feature type="transmembrane region" description="Helical" evidence="7">
    <location>
        <begin position="119"/>
        <end position="145"/>
    </location>
</feature>
<keyword evidence="4 7" id="KW-0812">Transmembrane</keyword>
<evidence type="ECO:0000259" key="8">
    <source>
        <dbReference type="PROSITE" id="PS50850"/>
    </source>
</evidence>
<sequence length="447" mass="47436">MVPRADQESVEHSSQERKVAIGCGIGATVETYDFIGYGTAAALYLGAAFFPSHDPLSATLLSFATLGVGYLARPLGGLLAGHFGDRIGRKPILVASLLMMGIATVGIGCLPTYDQIGIWAPLLLVALRVAQGVAFGAEWGGALLMTFEHAPRHRRGLYTGITGVGFPLGIVLANLSFLFSAHLPGSWPWRLPFLLSSVLIVIGILIRMKIGESPEFAEVKASGQRVKNPLRDVVRDDWRILVRAFFMRIAETAGYAVAVTYMLSYIKLGDPPLVSKSVSLFALTAAAALGIGATLFWARTSDSVGRRPVYLLGAAITAAWGVPMFLLINTGVTALVVVVFVVSYAVCQNSLAGVMGAWFSELLPAKTRAAGISLIYQSSGVIGGFSPLIATALYSNVGWIGPALMFSTFGLLGLVAAIVTKDTWGRTQRSGTGDLRERVGKEDNVVV</sequence>
<feature type="transmembrane region" description="Helical" evidence="7">
    <location>
        <begin position="399"/>
        <end position="419"/>
    </location>
</feature>
<dbReference type="InterPro" id="IPR020846">
    <property type="entry name" value="MFS_dom"/>
</dbReference>
<dbReference type="InterPro" id="IPR011701">
    <property type="entry name" value="MFS"/>
</dbReference>
<evidence type="ECO:0000256" key="1">
    <source>
        <dbReference type="ARBA" id="ARBA00004651"/>
    </source>
</evidence>
<comment type="subcellular location">
    <subcellularLocation>
        <location evidence="1">Cell membrane</location>
        <topology evidence="1">Multi-pass membrane protein</topology>
    </subcellularLocation>
</comment>
<evidence type="ECO:0000313" key="9">
    <source>
        <dbReference type="EMBL" id="MBU8827699.1"/>
    </source>
</evidence>
<dbReference type="InterPro" id="IPR005828">
    <property type="entry name" value="MFS_sugar_transport-like"/>
</dbReference>
<dbReference type="PANTHER" id="PTHR43045">
    <property type="entry name" value="SHIKIMATE TRANSPORTER"/>
    <property type="match status" value="1"/>
</dbReference>
<protein>
    <submittedName>
        <fullName evidence="9">MHS family MFS transporter</fullName>
    </submittedName>
</protein>
<feature type="transmembrane region" description="Helical" evidence="7">
    <location>
        <begin position="278"/>
        <end position="297"/>
    </location>
</feature>
<keyword evidence="3" id="KW-1003">Cell membrane</keyword>
<keyword evidence="5 7" id="KW-1133">Transmembrane helix</keyword>
<keyword evidence="6 7" id="KW-0472">Membrane</keyword>
<feature type="transmembrane region" description="Helical" evidence="7">
    <location>
        <begin position="187"/>
        <end position="206"/>
    </location>
</feature>
<evidence type="ECO:0000256" key="5">
    <source>
        <dbReference type="ARBA" id="ARBA00022989"/>
    </source>
</evidence>
<dbReference type="PANTHER" id="PTHR43045:SF1">
    <property type="entry name" value="SHIKIMATE TRANSPORTER"/>
    <property type="match status" value="1"/>
</dbReference>
<name>A0ABS6HYF4_MYCGD</name>
<feature type="transmembrane region" description="Helical" evidence="7">
    <location>
        <begin position="60"/>
        <end position="80"/>
    </location>
</feature>
<accession>A0ABS6HYF4</accession>
<comment type="caution">
    <text evidence="9">The sequence shown here is derived from an EMBL/GenBank/DDBJ whole genome shotgun (WGS) entry which is preliminary data.</text>
</comment>
<dbReference type="PROSITE" id="PS50850">
    <property type="entry name" value="MFS"/>
    <property type="match status" value="1"/>
</dbReference>
<feature type="transmembrane region" description="Helical" evidence="7">
    <location>
        <begin position="334"/>
        <end position="359"/>
    </location>
</feature>
<evidence type="ECO:0000256" key="4">
    <source>
        <dbReference type="ARBA" id="ARBA00022692"/>
    </source>
</evidence>
<reference evidence="9 10" key="1">
    <citation type="submission" date="2021-05" db="EMBL/GenBank/DDBJ databases">
        <title>Draft Genome Sequences of Clinical Respiratory Isolates of Mycobacterium goodii Recovered in Ireland.</title>
        <authorList>
            <person name="Flanagan P.R."/>
            <person name="Mok S."/>
            <person name="Roycroft E."/>
            <person name="Rogers T.R."/>
            <person name="Fitzgibbon M."/>
        </authorList>
    </citation>
    <scope>NUCLEOTIDE SEQUENCE [LARGE SCALE GENOMIC DNA]</scope>
    <source>
        <strain evidence="9 10">14IE55</strain>
    </source>
</reference>
<dbReference type="Pfam" id="PF00083">
    <property type="entry name" value="Sugar_tr"/>
    <property type="match status" value="1"/>
</dbReference>
<dbReference type="EMBL" id="JAHBOM010000052">
    <property type="protein sequence ID" value="MBU8827699.1"/>
    <property type="molecule type" value="Genomic_DNA"/>
</dbReference>
<feature type="transmembrane region" description="Helical" evidence="7">
    <location>
        <begin position="157"/>
        <end position="181"/>
    </location>
</feature>
<dbReference type="Pfam" id="PF07690">
    <property type="entry name" value="MFS_1"/>
    <property type="match status" value="1"/>
</dbReference>
<evidence type="ECO:0000256" key="3">
    <source>
        <dbReference type="ARBA" id="ARBA00022475"/>
    </source>
</evidence>
<evidence type="ECO:0000256" key="2">
    <source>
        <dbReference type="ARBA" id="ARBA00022448"/>
    </source>
</evidence>
<evidence type="ECO:0000256" key="6">
    <source>
        <dbReference type="ARBA" id="ARBA00023136"/>
    </source>
</evidence>
<feature type="transmembrane region" description="Helical" evidence="7">
    <location>
        <begin position="309"/>
        <end position="328"/>
    </location>
</feature>
<organism evidence="9 10">
    <name type="scientific">Mycolicibacterium goodii</name>
    <name type="common">Mycobacterium goodii</name>
    <dbReference type="NCBI Taxonomy" id="134601"/>
    <lineage>
        <taxon>Bacteria</taxon>
        <taxon>Bacillati</taxon>
        <taxon>Actinomycetota</taxon>
        <taxon>Actinomycetes</taxon>
        <taxon>Mycobacteriales</taxon>
        <taxon>Mycobacteriaceae</taxon>
        <taxon>Mycolicibacterium</taxon>
    </lineage>
</organism>
<feature type="transmembrane region" description="Helical" evidence="7">
    <location>
        <begin position="92"/>
        <end position="113"/>
    </location>
</feature>
<gene>
    <name evidence="9" type="ORF">KL859_33135</name>
</gene>
<keyword evidence="2" id="KW-0813">Transport</keyword>
<evidence type="ECO:0000256" key="7">
    <source>
        <dbReference type="SAM" id="Phobius"/>
    </source>
</evidence>
<evidence type="ECO:0000313" key="10">
    <source>
        <dbReference type="Proteomes" id="UP000696413"/>
    </source>
</evidence>
<dbReference type="Gene3D" id="1.20.1250.20">
    <property type="entry name" value="MFS general substrate transporter like domains"/>
    <property type="match status" value="2"/>
</dbReference>
<proteinExistence type="predicted"/>
<dbReference type="CDD" id="cd17369">
    <property type="entry name" value="MFS_ShiA_like"/>
    <property type="match status" value="1"/>
</dbReference>
<feature type="transmembrane region" description="Helical" evidence="7">
    <location>
        <begin position="245"/>
        <end position="266"/>
    </location>
</feature>
<feature type="transmembrane region" description="Helical" evidence="7">
    <location>
        <begin position="371"/>
        <end position="393"/>
    </location>
</feature>
<keyword evidence="10" id="KW-1185">Reference proteome</keyword>
<dbReference type="Proteomes" id="UP000696413">
    <property type="component" value="Unassembled WGS sequence"/>
</dbReference>
<dbReference type="SUPFAM" id="SSF103473">
    <property type="entry name" value="MFS general substrate transporter"/>
    <property type="match status" value="1"/>
</dbReference>